<dbReference type="GO" id="GO:0016787">
    <property type="term" value="F:hydrolase activity"/>
    <property type="evidence" value="ECO:0007669"/>
    <property type="project" value="UniProtKB-KW"/>
</dbReference>
<gene>
    <name evidence="3" type="ORF">ACJRO7_032348</name>
</gene>
<dbReference type="PANTHER" id="PTHR45856">
    <property type="entry name" value="ALPHA/BETA-HYDROLASES SUPERFAMILY PROTEIN"/>
    <property type="match status" value="1"/>
</dbReference>
<evidence type="ECO:0000256" key="1">
    <source>
        <dbReference type="ARBA" id="ARBA00022801"/>
    </source>
</evidence>
<dbReference type="Pfam" id="PF01764">
    <property type="entry name" value="Lipase_3"/>
    <property type="match status" value="1"/>
</dbReference>
<evidence type="ECO:0000313" key="3">
    <source>
        <dbReference type="EMBL" id="KAL3727595.1"/>
    </source>
</evidence>
<name>A0ABD3JJ84_EUCGL</name>
<organism evidence="3 4">
    <name type="scientific">Eucalyptus globulus</name>
    <name type="common">Tasmanian blue gum</name>
    <dbReference type="NCBI Taxonomy" id="34317"/>
    <lineage>
        <taxon>Eukaryota</taxon>
        <taxon>Viridiplantae</taxon>
        <taxon>Streptophyta</taxon>
        <taxon>Embryophyta</taxon>
        <taxon>Tracheophyta</taxon>
        <taxon>Spermatophyta</taxon>
        <taxon>Magnoliopsida</taxon>
        <taxon>eudicotyledons</taxon>
        <taxon>Gunneridae</taxon>
        <taxon>Pentapetalae</taxon>
        <taxon>rosids</taxon>
        <taxon>malvids</taxon>
        <taxon>Myrtales</taxon>
        <taxon>Myrtaceae</taxon>
        <taxon>Myrtoideae</taxon>
        <taxon>Eucalypteae</taxon>
        <taxon>Eucalyptus</taxon>
    </lineage>
</organism>
<dbReference type="SUPFAM" id="SSF53474">
    <property type="entry name" value="alpha/beta-Hydrolases"/>
    <property type="match status" value="1"/>
</dbReference>
<dbReference type="Gene3D" id="3.40.50.1820">
    <property type="entry name" value="alpha/beta hydrolase"/>
    <property type="match status" value="1"/>
</dbReference>
<dbReference type="PANTHER" id="PTHR45856:SF11">
    <property type="entry name" value="FUNGAL LIPASE-LIKE DOMAIN-CONTAINING PROTEIN"/>
    <property type="match status" value="1"/>
</dbReference>
<reference evidence="3 4" key="1">
    <citation type="submission" date="2024-11" db="EMBL/GenBank/DDBJ databases">
        <title>Chromosome-level genome assembly of Eucalyptus globulus Labill. provides insights into its genome evolution.</title>
        <authorList>
            <person name="Li X."/>
        </authorList>
    </citation>
    <scope>NUCLEOTIDE SEQUENCE [LARGE SCALE GENOMIC DNA]</scope>
    <source>
        <strain evidence="3">CL2024</strain>
        <tissue evidence="3">Fresh tender leaves</tissue>
    </source>
</reference>
<dbReference type="AlphaFoldDB" id="A0ABD3JJ84"/>
<comment type="caution">
    <text evidence="3">The sequence shown here is derived from an EMBL/GenBank/DDBJ whole genome shotgun (WGS) entry which is preliminary data.</text>
</comment>
<evidence type="ECO:0000313" key="4">
    <source>
        <dbReference type="Proteomes" id="UP001634007"/>
    </source>
</evidence>
<sequence>MEQNGSRLRATVVLTCSIAASGARELKVRSKAHKAVYNHTLATILVEYASTISVYMSDLTDLFSWTLPRFDGKTKGFEVIKLIVDLQHCLQAYIGVAKDLNAMVIAFRGSQEHRIENWVEDLYWKQLDINYPGISVAMVSSSWIYYAYHNMTMQLGTLDAVKRAKDLYGDINIMLTGHSIDGLWHPFGDLIFTRLIYLTFGQPHIGNAMFVSYYSMLYDIGFGSLVYEVEEMCFCILVTGNSITDHLLYYGVELMAETWGSCKIVMDPRLKEYGSEDKGNPMLLRNPSASALRLR</sequence>
<dbReference type="InterPro" id="IPR029058">
    <property type="entry name" value="AB_hydrolase_fold"/>
</dbReference>
<evidence type="ECO:0000259" key="2">
    <source>
        <dbReference type="Pfam" id="PF01764"/>
    </source>
</evidence>
<dbReference type="InterPro" id="IPR002921">
    <property type="entry name" value="Fungal_lipase-type"/>
</dbReference>
<keyword evidence="4" id="KW-1185">Reference proteome</keyword>
<keyword evidence="1" id="KW-0378">Hydrolase</keyword>
<proteinExistence type="predicted"/>
<dbReference type="EMBL" id="JBJKBG010000008">
    <property type="protein sequence ID" value="KAL3727595.1"/>
    <property type="molecule type" value="Genomic_DNA"/>
</dbReference>
<dbReference type="InterPro" id="IPR051218">
    <property type="entry name" value="Sec_MonoDiacylglyc_Lipase"/>
</dbReference>
<protein>
    <recommendedName>
        <fullName evidence="2">Fungal lipase-type domain-containing protein</fullName>
    </recommendedName>
</protein>
<accession>A0ABD3JJ84</accession>
<dbReference type="Proteomes" id="UP001634007">
    <property type="component" value="Unassembled WGS sequence"/>
</dbReference>
<feature type="domain" description="Fungal lipase-type" evidence="2">
    <location>
        <begin position="104"/>
        <end position="180"/>
    </location>
</feature>